<reference evidence="2 3" key="1">
    <citation type="journal article" date="2019" name="Int. J. Syst. Evol. Microbiol.">
        <title>The Global Catalogue of Microorganisms (GCM) 10K type strain sequencing project: providing services to taxonomists for standard genome sequencing and annotation.</title>
        <authorList>
            <consortium name="The Broad Institute Genomics Platform"/>
            <consortium name="The Broad Institute Genome Sequencing Center for Infectious Disease"/>
            <person name="Wu L."/>
            <person name="Ma J."/>
        </authorList>
    </citation>
    <scope>NUCLEOTIDE SEQUENCE [LARGE SCALE GENOMIC DNA]</scope>
    <source>
        <strain evidence="2 3">JCM 7356</strain>
    </source>
</reference>
<name>A0ABN3EXS6_9ACTN</name>
<evidence type="ECO:0000256" key="1">
    <source>
        <dbReference type="SAM" id="MobiDB-lite"/>
    </source>
</evidence>
<sequence>MGAPERFNFCPVSFWTEKVQSLLLAGTGAWAKYARSRVSSAGTAISMREQWTAWFPGRTARLMVAGVGKSASACGGAGLVEVRYFSSGEVEEDGTSGTFLQAVGKSGRLLSGAELRVGRSETWSVTIWKPGSGAGVTLRHTAVNGRDIACEVHRPRSLGTGYWLFASAVCSSAALVPGPRSPRGPAPGVRPVFLQD</sequence>
<dbReference type="EMBL" id="BAAATR010000055">
    <property type="protein sequence ID" value="GAA2276554.1"/>
    <property type="molecule type" value="Genomic_DNA"/>
</dbReference>
<accession>A0ABN3EXS6</accession>
<organism evidence="2 3">
    <name type="scientific">Kitasatospora cystarginea</name>
    <dbReference type="NCBI Taxonomy" id="58350"/>
    <lineage>
        <taxon>Bacteria</taxon>
        <taxon>Bacillati</taxon>
        <taxon>Actinomycetota</taxon>
        <taxon>Actinomycetes</taxon>
        <taxon>Kitasatosporales</taxon>
        <taxon>Streptomycetaceae</taxon>
        <taxon>Kitasatospora</taxon>
    </lineage>
</organism>
<protein>
    <submittedName>
        <fullName evidence="2">Uncharacterized protein</fullName>
    </submittedName>
</protein>
<proteinExistence type="predicted"/>
<gene>
    <name evidence="2" type="ORF">GCM10010430_73070</name>
</gene>
<evidence type="ECO:0000313" key="3">
    <source>
        <dbReference type="Proteomes" id="UP001500305"/>
    </source>
</evidence>
<feature type="compositionally biased region" description="Low complexity" evidence="1">
    <location>
        <begin position="186"/>
        <end position="196"/>
    </location>
</feature>
<dbReference type="Proteomes" id="UP001500305">
    <property type="component" value="Unassembled WGS sequence"/>
</dbReference>
<keyword evidence="3" id="KW-1185">Reference proteome</keyword>
<feature type="region of interest" description="Disordered" evidence="1">
    <location>
        <begin position="177"/>
        <end position="196"/>
    </location>
</feature>
<comment type="caution">
    <text evidence="2">The sequence shown here is derived from an EMBL/GenBank/DDBJ whole genome shotgun (WGS) entry which is preliminary data.</text>
</comment>
<evidence type="ECO:0000313" key="2">
    <source>
        <dbReference type="EMBL" id="GAA2276554.1"/>
    </source>
</evidence>